<evidence type="ECO:0000313" key="2">
    <source>
        <dbReference type="EMBL" id="KAG6443545.1"/>
    </source>
</evidence>
<feature type="signal peptide" evidence="1">
    <location>
        <begin position="1"/>
        <end position="17"/>
    </location>
</feature>
<sequence>MMYWLLFFLSIHTLTNAGVVKTNTPCEGINANFNLKTVIGSWHVVAVFPDKLFPDKDIVCYKVEISETDEASLRWLVNKTLDGRPTTPLSDTIKGTVVRQRYHTEHPFDLWSKSAKGINGCFQQVVSLDLSNPRHVLVNDVLSDISKTGDAITMMQLHLMDAADGSDPFLVQILWGRLISAVIYRKTQGVTQEQLKPVYEFLSRVRGPQRLPKICENTLQDILML</sequence>
<accession>A0A921YR03</accession>
<dbReference type="AlphaFoldDB" id="A0A921YR03"/>
<keyword evidence="3" id="KW-1185">Reference proteome</keyword>
<dbReference type="InterPro" id="IPR012674">
    <property type="entry name" value="Calycin"/>
</dbReference>
<gene>
    <name evidence="2" type="ORF">O3G_MSEX002922</name>
</gene>
<feature type="chain" id="PRO_5037158520" evidence="1">
    <location>
        <begin position="18"/>
        <end position="225"/>
    </location>
</feature>
<evidence type="ECO:0000313" key="3">
    <source>
        <dbReference type="Proteomes" id="UP000791440"/>
    </source>
</evidence>
<name>A0A921YR03_MANSE</name>
<keyword evidence="1" id="KW-0732">Signal</keyword>
<proteinExistence type="predicted"/>
<reference evidence="2" key="1">
    <citation type="journal article" date="2016" name="Insect Biochem. Mol. Biol.">
        <title>Multifaceted biological insights from a draft genome sequence of the tobacco hornworm moth, Manduca sexta.</title>
        <authorList>
            <person name="Kanost M.R."/>
            <person name="Arrese E.L."/>
            <person name="Cao X."/>
            <person name="Chen Y.R."/>
            <person name="Chellapilla S."/>
            <person name="Goldsmith M.R."/>
            <person name="Grosse-Wilde E."/>
            <person name="Heckel D.G."/>
            <person name="Herndon N."/>
            <person name="Jiang H."/>
            <person name="Papanicolaou A."/>
            <person name="Qu J."/>
            <person name="Soulages J.L."/>
            <person name="Vogel H."/>
            <person name="Walters J."/>
            <person name="Waterhouse R.M."/>
            <person name="Ahn S.J."/>
            <person name="Almeida F.C."/>
            <person name="An C."/>
            <person name="Aqrawi P."/>
            <person name="Bretschneider A."/>
            <person name="Bryant W.B."/>
            <person name="Bucks S."/>
            <person name="Chao H."/>
            <person name="Chevignon G."/>
            <person name="Christen J.M."/>
            <person name="Clarke D.F."/>
            <person name="Dittmer N.T."/>
            <person name="Ferguson L.C.F."/>
            <person name="Garavelou S."/>
            <person name="Gordon K.H.J."/>
            <person name="Gunaratna R.T."/>
            <person name="Han Y."/>
            <person name="Hauser F."/>
            <person name="He Y."/>
            <person name="Heidel-Fischer H."/>
            <person name="Hirsh A."/>
            <person name="Hu Y."/>
            <person name="Jiang H."/>
            <person name="Kalra D."/>
            <person name="Klinner C."/>
            <person name="Konig C."/>
            <person name="Kovar C."/>
            <person name="Kroll A.R."/>
            <person name="Kuwar S.S."/>
            <person name="Lee S.L."/>
            <person name="Lehman R."/>
            <person name="Li K."/>
            <person name="Li Z."/>
            <person name="Liang H."/>
            <person name="Lovelace S."/>
            <person name="Lu Z."/>
            <person name="Mansfield J.H."/>
            <person name="McCulloch K.J."/>
            <person name="Mathew T."/>
            <person name="Morton B."/>
            <person name="Muzny D.M."/>
            <person name="Neunemann D."/>
            <person name="Ongeri F."/>
            <person name="Pauchet Y."/>
            <person name="Pu L.L."/>
            <person name="Pyrousis I."/>
            <person name="Rao X.J."/>
            <person name="Redding A."/>
            <person name="Roesel C."/>
            <person name="Sanchez-Gracia A."/>
            <person name="Schaack S."/>
            <person name="Shukla A."/>
            <person name="Tetreau G."/>
            <person name="Wang Y."/>
            <person name="Xiong G.H."/>
            <person name="Traut W."/>
            <person name="Walsh T.K."/>
            <person name="Worley K.C."/>
            <person name="Wu D."/>
            <person name="Wu W."/>
            <person name="Wu Y.Q."/>
            <person name="Zhang X."/>
            <person name="Zou Z."/>
            <person name="Zucker H."/>
            <person name="Briscoe A.D."/>
            <person name="Burmester T."/>
            <person name="Clem R.J."/>
            <person name="Feyereisen R."/>
            <person name="Grimmelikhuijzen C.J.P."/>
            <person name="Hamodrakas S.J."/>
            <person name="Hansson B.S."/>
            <person name="Huguet E."/>
            <person name="Jermiin L.S."/>
            <person name="Lan Q."/>
            <person name="Lehman H.K."/>
            <person name="Lorenzen M."/>
            <person name="Merzendorfer H."/>
            <person name="Michalopoulos I."/>
            <person name="Morton D.B."/>
            <person name="Muthukrishnan S."/>
            <person name="Oakeshott J.G."/>
            <person name="Palmer W."/>
            <person name="Park Y."/>
            <person name="Passarelli A.L."/>
            <person name="Rozas J."/>
            <person name="Schwartz L.M."/>
            <person name="Smith W."/>
            <person name="Southgate A."/>
            <person name="Vilcinskas A."/>
            <person name="Vogt R."/>
            <person name="Wang P."/>
            <person name="Werren J."/>
            <person name="Yu X.Q."/>
            <person name="Zhou J.J."/>
            <person name="Brown S.J."/>
            <person name="Scherer S.E."/>
            <person name="Richards S."/>
            <person name="Blissard G.W."/>
        </authorList>
    </citation>
    <scope>NUCLEOTIDE SEQUENCE</scope>
</reference>
<comment type="caution">
    <text evidence="2">The sequence shown here is derived from an EMBL/GenBank/DDBJ whole genome shotgun (WGS) entry which is preliminary data.</text>
</comment>
<reference evidence="2" key="2">
    <citation type="submission" date="2020-12" db="EMBL/GenBank/DDBJ databases">
        <authorList>
            <person name="Kanost M."/>
        </authorList>
    </citation>
    <scope>NUCLEOTIDE SEQUENCE</scope>
</reference>
<dbReference type="SUPFAM" id="SSF50814">
    <property type="entry name" value="Lipocalins"/>
    <property type="match status" value="1"/>
</dbReference>
<protein>
    <submittedName>
        <fullName evidence="2">Uncharacterized protein</fullName>
    </submittedName>
</protein>
<dbReference type="Proteomes" id="UP000791440">
    <property type="component" value="Unassembled WGS sequence"/>
</dbReference>
<dbReference type="EMBL" id="JH668303">
    <property type="protein sequence ID" value="KAG6443545.1"/>
    <property type="molecule type" value="Genomic_DNA"/>
</dbReference>
<evidence type="ECO:0000256" key="1">
    <source>
        <dbReference type="SAM" id="SignalP"/>
    </source>
</evidence>
<organism evidence="2 3">
    <name type="scientific">Manduca sexta</name>
    <name type="common">Tobacco hawkmoth</name>
    <name type="synonym">Tobacco hornworm</name>
    <dbReference type="NCBI Taxonomy" id="7130"/>
    <lineage>
        <taxon>Eukaryota</taxon>
        <taxon>Metazoa</taxon>
        <taxon>Ecdysozoa</taxon>
        <taxon>Arthropoda</taxon>
        <taxon>Hexapoda</taxon>
        <taxon>Insecta</taxon>
        <taxon>Pterygota</taxon>
        <taxon>Neoptera</taxon>
        <taxon>Endopterygota</taxon>
        <taxon>Lepidoptera</taxon>
        <taxon>Glossata</taxon>
        <taxon>Ditrysia</taxon>
        <taxon>Bombycoidea</taxon>
        <taxon>Sphingidae</taxon>
        <taxon>Sphinginae</taxon>
        <taxon>Sphingini</taxon>
        <taxon>Manduca</taxon>
    </lineage>
</organism>